<proteinExistence type="predicted"/>
<dbReference type="AlphaFoldDB" id="A0A2G8JDX6"/>
<dbReference type="OrthoDB" id="10072198at2759"/>
<dbReference type="Gene3D" id="3.60.10.10">
    <property type="entry name" value="Endonuclease/exonuclease/phosphatase"/>
    <property type="match status" value="1"/>
</dbReference>
<evidence type="ECO:0008006" key="3">
    <source>
        <dbReference type="Google" id="ProtNLM"/>
    </source>
</evidence>
<protein>
    <recommendedName>
        <fullName evidence="3">Endonuclease/exonuclease/phosphatase domain-containing protein</fullName>
    </recommendedName>
</protein>
<evidence type="ECO:0000313" key="2">
    <source>
        <dbReference type="Proteomes" id="UP000230750"/>
    </source>
</evidence>
<dbReference type="Proteomes" id="UP000230750">
    <property type="component" value="Unassembled WGS sequence"/>
</dbReference>
<organism evidence="1 2">
    <name type="scientific">Stichopus japonicus</name>
    <name type="common">Sea cucumber</name>
    <dbReference type="NCBI Taxonomy" id="307972"/>
    <lineage>
        <taxon>Eukaryota</taxon>
        <taxon>Metazoa</taxon>
        <taxon>Echinodermata</taxon>
        <taxon>Eleutherozoa</taxon>
        <taxon>Echinozoa</taxon>
        <taxon>Holothuroidea</taxon>
        <taxon>Aspidochirotacea</taxon>
        <taxon>Aspidochirotida</taxon>
        <taxon>Stichopodidae</taxon>
        <taxon>Apostichopus</taxon>
    </lineage>
</organism>
<comment type="caution">
    <text evidence="1">The sequence shown here is derived from an EMBL/GenBank/DDBJ whole genome shotgun (WGS) entry which is preliminary data.</text>
</comment>
<dbReference type="STRING" id="307972.A0A2G8JDX6"/>
<gene>
    <name evidence="1" type="ORF">BSL78_29247</name>
</gene>
<name>A0A2G8JDX6_STIJA</name>
<accession>A0A2G8JDX6</accession>
<dbReference type="InterPro" id="IPR036691">
    <property type="entry name" value="Endo/exonu/phosph_ase_sf"/>
</dbReference>
<dbReference type="SUPFAM" id="SSF56219">
    <property type="entry name" value="DNase I-like"/>
    <property type="match status" value="1"/>
</dbReference>
<keyword evidence="2" id="KW-1185">Reference proteome</keyword>
<sequence length="292" mass="33665">MEFTISTKTASIELLAIYRPPPSQKNKLTPNLFFEEFSSLLERVTIIPRQVILAGDFNIHVDVDLDPLAVNFRNVLISAGLQQHVKGRTHKNGHTLDLLITRKIDDVISDVNILYDTDSDHSAISCQIGISQPAAIRVTKTTRNLRDLAIPDFINDIGKSALANHLDRDLDTLALQYDNVLTSLLDHHAPWTTRSTTLRTNAPWYTDDLRQAKRVKRRCERKWLASGLEVHRQIFHEQCKTYRQMLNDAKRAHHQRCIADCDDRQLFRLVDKISNPDNTRSRFYQTLRVLKH</sequence>
<evidence type="ECO:0000313" key="1">
    <source>
        <dbReference type="EMBL" id="PIK33932.1"/>
    </source>
</evidence>
<dbReference type="EMBL" id="MRZV01002346">
    <property type="protein sequence ID" value="PIK33932.1"/>
    <property type="molecule type" value="Genomic_DNA"/>
</dbReference>
<dbReference type="PANTHER" id="PTHR46670:SF3">
    <property type="entry name" value="ENDONUCLEASE_EXONUCLEASE_PHOSPHATASE DOMAIN-CONTAINING PROTEIN"/>
    <property type="match status" value="1"/>
</dbReference>
<dbReference type="PANTHER" id="PTHR46670">
    <property type="entry name" value="ENDO/EXONUCLEASE/PHOSPHATASE DOMAIN-CONTAINING PROTEIN"/>
    <property type="match status" value="1"/>
</dbReference>
<reference evidence="1 2" key="1">
    <citation type="journal article" date="2017" name="PLoS Biol.">
        <title>The sea cucumber genome provides insights into morphological evolution and visceral regeneration.</title>
        <authorList>
            <person name="Zhang X."/>
            <person name="Sun L."/>
            <person name="Yuan J."/>
            <person name="Sun Y."/>
            <person name="Gao Y."/>
            <person name="Zhang L."/>
            <person name="Li S."/>
            <person name="Dai H."/>
            <person name="Hamel J.F."/>
            <person name="Liu C."/>
            <person name="Yu Y."/>
            <person name="Liu S."/>
            <person name="Lin W."/>
            <person name="Guo K."/>
            <person name="Jin S."/>
            <person name="Xu P."/>
            <person name="Storey K.B."/>
            <person name="Huan P."/>
            <person name="Zhang T."/>
            <person name="Zhou Y."/>
            <person name="Zhang J."/>
            <person name="Lin C."/>
            <person name="Li X."/>
            <person name="Xing L."/>
            <person name="Huo D."/>
            <person name="Sun M."/>
            <person name="Wang L."/>
            <person name="Mercier A."/>
            <person name="Li F."/>
            <person name="Yang H."/>
            <person name="Xiang J."/>
        </authorList>
    </citation>
    <scope>NUCLEOTIDE SEQUENCE [LARGE SCALE GENOMIC DNA]</scope>
    <source>
        <strain evidence="1">Shaxun</strain>
        <tissue evidence="1">Muscle</tissue>
    </source>
</reference>